<sequence>MRIVNKKHKKAVPSLLPTVLGIPVGTQYQAARALHLCDLALAASIPS</sequence>
<reference evidence="1" key="1">
    <citation type="submission" date="2022-09" db="EMBL/GenBank/DDBJ databases">
        <title>Aureispira anguillicida sp. nov., isolated from Leptocephalus of Japanese eel Anguilla japonica.</title>
        <authorList>
            <person name="Yuasa K."/>
            <person name="Mekata T."/>
            <person name="Ikunari K."/>
        </authorList>
    </citation>
    <scope>NUCLEOTIDE SEQUENCE</scope>
    <source>
        <strain evidence="1">EL160426</strain>
    </source>
</reference>
<evidence type="ECO:0000313" key="2">
    <source>
        <dbReference type="Proteomes" id="UP001060919"/>
    </source>
</evidence>
<keyword evidence="2" id="KW-1185">Reference proteome</keyword>
<dbReference type="EMBL" id="AP026867">
    <property type="protein sequence ID" value="BDS12961.1"/>
    <property type="molecule type" value="Genomic_DNA"/>
</dbReference>
<dbReference type="KEGG" id="aup:AsAng_0036880"/>
<name>A0A915YHA2_9BACT</name>
<dbReference type="Proteomes" id="UP001060919">
    <property type="component" value="Chromosome"/>
</dbReference>
<protein>
    <submittedName>
        <fullName evidence="1">Uncharacterized protein</fullName>
    </submittedName>
</protein>
<organism evidence="1 2">
    <name type="scientific">Aureispira anguillae</name>
    <dbReference type="NCBI Taxonomy" id="2864201"/>
    <lineage>
        <taxon>Bacteria</taxon>
        <taxon>Pseudomonadati</taxon>
        <taxon>Bacteroidota</taxon>
        <taxon>Saprospiria</taxon>
        <taxon>Saprospirales</taxon>
        <taxon>Saprospiraceae</taxon>
        <taxon>Aureispira</taxon>
    </lineage>
</organism>
<dbReference type="AlphaFoldDB" id="A0A915YHA2"/>
<evidence type="ECO:0000313" key="1">
    <source>
        <dbReference type="EMBL" id="BDS12961.1"/>
    </source>
</evidence>
<proteinExistence type="predicted"/>
<gene>
    <name evidence="1" type="ORF">AsAng_0036880</name>
</gene>
<accession>A0A915YHA2</accession>